<keyword evidence="6 10" id="KW-0479">Metal-binding</keyword>
<dbReference type="AlphaFoldDB" id="A0AAN7VYQ1"/>
<dbReference type="InterPro" id="IPR004405">
    <property type="entry name" value="TF_pelota"/>
</dbReference>
<dbReference type="SUPFAM" id="SSF53137">
    <property type="entry name" value="Translational machinery components"/>
    <property type="match status" value="1"/>
</dbReference>
<keyword evidence="5" id="KW-0132">Cell division</keyword>
<dbReference type="InterPro" id="IPR042226">
    <property type="entry name" value="eFR1_2_sf"/>
</dbReference>
<dbReference type="InterPro" id="IPR005140">
    <property type="entry name" value="eRF1_Pelota-like_N"/>
</dbReference>
<accession>A0AAN7VYQ1</accession>
<comment type="cofactor">
    <cofactor evidence="1 10">
        <name>a divalent metal cation</name>
        <dbReference type="ChEBI" id="CHEBI:60240"/>
    </cofactor>
</comment>
<evidence type="ECO:0000313" key="13">
    <source>
        <dbReference type="EMBL" id="KAK5690242.1"/>
    </source>
</evidence>
<dbReference type="PANTHER" id="PTHR10853:SF0">
    <property type="entry name" value="PROTEIN PELOTA HOMOLOG"/>
    <property type="match status" value="1"/>
</dbReference>
<dbReference type="GO" id="GO:0005737">
    <property type="term" value="C:cytoplasm"/>
    <property type="evidence" value="ECO:0007669"/>
    <property type="project" value="UniProtKB-SubCell"/>
</dbReference>
<evidence type="ECO:0000256" key="4">
    <source>
        <dbReference type="ARBA" id="ARBA00022490"/>
    </source>
</evidence>
<protein>
    <recommendedName>
        <fullName evidence="10">Protein DOM34 homolog</fullName>
    </recommendedName>
</protein>
<dbReference type="PANTHER" id="PTHR10853">
    <property type="entry name" value="PELOTA"/>
    <property type="match status" value="1"/>
</dbReference>
<proteinExistence type="inferred from homology"/>
<evidence type="ECO:0000256" key="3">
    <source>
        <dbReference type="ARBA" id="ARBA00009504"/>
    </source>
</evidence>
<comment type="subcellular location">
    <subcellularLocation>
        <location evidence="2 10">Cytoplasm</location>
    </subcellularLocation>
</comment>
<keyword evidence="4 10" id="KW-0963">Cytoplasm</keyword>
<dbReference type="FunFam" id="3.30.420.60:FF:000004">
    <property type="entry name" value="Protein DOM34 homolog"/>
    <property type="match status" value="1"/>
</dbReference>
<comment type="similarity">
    <text evidence="3 10">Belongs to the eukaryotic release factor 1 family. Pelota subfamily.</text>
</comment>
<evidence type="ECO:0000256" key="5">
    <source>
        <dbReference type="ARBA" id="ARBA00022618"/>
    </source>
</evidence>
<comment type="function">
    <text evidence="10">Component of the Dom34-Hbs1 complex, a complex that recognizes stalled ribosomes and triggers the No-Go Decay (NGD) pathway (PubMed:20890290). In the Dom34-Hbs1 complex, dom34 recognizes ribosomes stalled at the 3' end of an mRNA and engages stalled ribosomes by destabilizing mRNA in the mRNA channel. Following ribosome-binding, the Dom34-Hbs1 complex promotes the disassembly of stalled ribosomes, followed by degradation of damaged mRNAs as part of the NGD pathway.</text>
</comment>
<dbReference type="InterPro" id="IPR029064">
    <property type="entry name" value="Ribosomal_eL30-like_sf"/>
</dbReference>
<dbReference type="InterPro" id="IPR058547">
    <property type="entry name" value="Pelota_N"/>
</dbReference>
<evidence type="ECO:0000259" key="12">
    <source>
        <dbReference type="SMART" id="SM01194"/>
    </source>
</evidence>
<keyword evidence="8" id="KW-0469">Meiosis</keyword>
<dbReference type="GO" id="GO:0032790">
    <property type="term" value="P:ribosome disassembly"/>
    <property type="evidence" value="ECO:0007669"/>
    <property type="project" value="TreeGrafter"/>
</dbReference>
<dbReference type="Proteomes" id="UP001310594">
    <property type="component" value="Unassembled WGS sequence"/>
</dbReference>
<evidence type="ECO:0000256" key="9">
    <source>
        <dbReference type="ARBA" id="ARBA00023306"/>
    </source>
</evidence>
<feature type="compositionally biased region" description="Acidic residues" evidence="11">
    <location>
        <begin position="409"/>
        <end position="424"/>
    </location>
</feature>
<name>A0AAN7VYQ1_9PEZI</name>
<feature type="region of interest" description="Disordered" evidence="11">
    <location>
        <begin position="409"/>
        <end position="450"/>
    </location>
</feature>
<dbReference type="InterPro" id="IPR038069">
    <property type="entry name" value="Pelota/DOM34_N"/>
</dbReference>
<dbReference type="InterPro" id="IPR005142">
    <property type="entry name" value="eRF1_3"/>
</dbReference>
<dbReference type="SUPFAM" id="SSF159065">
    <property type="entry name" value="Dom34/Pelota N-terminal domain-like"/>
    <property type="match status" value="1"/>
</dbReference>
<keyword evidence="7" id="KW-0498">Mitosis</keyword>
<dbReference type="Gene3D" id="3.30.420.60">
    <property type="entry name" value="eRF1 domain 2"/>
    <property type="match status" value="1"/>
</dbReference>
<dbReference type="EMBL" id="JAVRQU010000026">
    <property type="protein sequence ID" value="KAK5690242.1"/>
    <property type="molecule type" value="Genomic_DNA"/>
</dbReference>
<evidence type="ECO:0000256" key="6">
    <source>
        <dbReference type="ARBA" id="ARBA00022723"/>
    </source>
</evidence>
<dbReference type="Pfam" id="PF26356">
    <property type="entry name" value="Pelota_N"/>
    <property type="match status" value="1"/>
</dbReference>
<dbReference type="GO" id="GO:0046872">
    <property type="term" value="F:metal ion binding"/>
    <property type="evidence" value="ECO:0007669"/>
    <property type="project" value="UniProtKB-KW"/>
</dbReference>
<dbReference type="NCBIfam" id="TIGR00111">
    <property type="entry name" value="pelota"/>
    <property type="match status" value="1"/>
</dbReference>
<gene>
    <name evidence="13" type="primary">DOM34</name>
    <name evidence="13" type="ORF">LTR97_012430</name>
</gene>
<dbReference type="SUPFAM" id="SSF55315">
    <property type="entry name" value="L30e-like"/>
    <property type="match status" value="1"/>
</dbReference>
<reference evidence="13" key="1">
    <citation type="submission" date="2023-08" db="EMBL/GenBank/DDBJ databases">
        <title>Black Yeasts Isolated from many extreme environments.</title>
        <authorList>
            <person name="Coleine C."/>
            <person name="Stajich J.E."/>
            <person name="Selbmann L."/>
        </authorList>
    </citation>
    <scope>NUCLEOTIDE SEQUENCE</scope>
    <source>
        <strain evidence="13">CCFEE 5810</strain>
    </source>
</reference>
<keyword evidence="9" id="KW-0131">Cell cycle</keyword>
<dbReference type="GO" id="GO:1990533">
    <property type="term" value="C:Dom34-Hbs1 complex"/>
    <property type="evidence" value="ECO:0007669"/>
    <property type="project" value="UniProtKB-ARBA"/>
</dbReference>
<dbReference type="GO" id="GO:0070966">
    <property type="term" value="P:nuclear-transcribed mRNA catabolic process, no-go decay"/>
    <property type="evidence" value="ECO:0007669"/>
    <property type="project" value="InterPro"/>
</dbReference>
<dbReference type="GO" id="GO:0051301">
    <property type="term" value="P:cell division"/>
    <property type="evidence" value="ECO:0007669"/>
    <property type="project" value="UniProtKB-KW"/>
</dbReference>
<dbReference type="GO" id="GO:0071025">
    <property type="term" value="P:RNA surveillance"/>
    <property type="evidence" value="ECO:0007669"/>
    <property type="project" value="InterPro"/>
</dbReference>
<dbReference type="GO" id="GO:0006412">
    <property type="term" value="P:translation"/>
    <property type="evidence" value="ECO:0007669"/>
    <property type="project" value="UniProtKB-ARBA"/>
</dbReference>
<dbReference type="FunFam" id="3.30.1330.30:FF:000008">
    <property type="entry name" value="Protein pelota homolog"/>
    <property type="match status" value="1"/>
</dbReference>
<dbReference type="Pfam" id="PF03465">
    <property type="entry name" value="eRF1_3"/>
    <property type="match status" value="1"/>
</dbReference>
<comment type="caution">
    <text evidence="13">The sequence shown here is derived from an EMBL/GenBank/DDBJ whole genome shotgun (WGS) entry which is preliminary data.</text>
</comment>
<organism evidence="13 14">
    <name type="scientific">Elasticomyces elasticus</name>
    <dbReference type="NCBI Taxonomy" id="574655"/>
    <lineage>
        <taxon>Eukaryota</taxon>
        <taxon>Fungi</taxon>
        <taxon>Dikarya</taxon>
        <taxon>Ascomycota</taxon>
        <taxon>Pezizomycotina</taxon>
        <taxon>Dothideomycetes</taxon>
        <taxon>Dothideomycetidae</taxon>
        <taxon>Mycosphaerellales</taxon>
        <taxon>Teratosphaeriaceae</taxon>
        <taxon>Elasticomyces</taxon>
    </lineage>
</organism>
<evidence type="ECO:0000256" key="8">
    <source>
        <dbReference type="ARBA" id="ARBA00023254"/>
    </source>
</evidence>
<dbReference type="SMART" id="SM01194">
    <property type="entry name" value="eRF1_1"/>
    <property type="match status" value="1"/>
</dbReference>
<feature type="region of interest" description="Disordered" evidence="11">
    <location>
        <begin position="1"/>
        <end position="22"/>
    </location>
</feature>
<dbReference type="GO" id="GO:0070481">
    <property type="term" value="P:nuclear-transcribed mRNA catabolic process, non-stop decay"/>
    <property type="evidence" value="ECO:0007669"/>
    <property type="project" value="InterPro"/>
</dbReference>
<evidence type="ECO:0000256" key="7">
    <source>
        <dbReference type="ARBA" id="ARBA00022776"/>
    </source>
</evidence>
<dbReference type="Gene3D" id="2.30.30.870">
    <property type="entry name" value="Pelota, domain A"/>
    <property type="match status" value="1"/>
</dbReference>
<sequence>MSRLDLETNTSEDEFDQTIQESSVPPAKMKLVKQEILHKTGEGFAVMKPEEPEDMWHAYNLIRPNDLLRASAVRKVITESAGSGSRSNERVHTTLTIRVTKLDFDPQAGQLHVSGRVAEENPIVKLGGYHTLDLELQRNFTLEKSEGWDSVAIATLKEACDNDAKAQLWAVIMKEGLANICLVTDHQTILKQKIEYSLPRKRAGSTDHEKSMQKFFHTTYDSLLRHVDLANPKPLLLASPAFTAGQFQQYIKAQAAVSTDKRVKELLPKITVAQSASGHLHSLNEVLSSPAVTSKLSDTKFARETQLVDKFFELMRHEDNRAWYGPRESEKAVEQGAVGKGGGVLLISNGLFRSQDVGVRDRWVKCVDSVREQGGEVRVLSSMHESGRRLESLGGVAVILTYPMEDLDELGEGEVEEEQPESEDEHEHGANGHSHGVEGRRDHEEDIDFL</sequence>
<dbReference type="Gene3D" id="3.30.1330.30">
    <property type="match status" value="1"/>
</dbReference>
<dbReference type="InterPro" id="IPR005141">
    <property type="entry name" value="eRF1_2"/>
</dbReference>
<dbReference type="GO" id="GO:0070651">
    <property type="term" value="P:nonfunctional rRNA decay"/>
    <property type="evidence" value="ECO:0007669"/>
    <property type="project" value="TreeGrafter"/>
</dbReference>
<dbReference type="GO" id="GO:0051321">
    <property type="term" value="P:meiotic cell cycle"/>
    <property type="evidence" value="ECO:0007669"/>
    <property type="project" value="UniProtKB-KW"/>
</dbReference>
<feature type="compositionally biased region" description="Basic and acidic residues" evidence="11">
    <location>
        <begin position="425"/>
        <end position="444"/>
    </location>
</feature>
<evidence type="ECO:0000313" key="14">
    <source>
        <dbReference type="Proteomes" id="UP001310594"/>
    </source>
</evidence>
<evidence type="ECO:0000256" key="2">
    <source>
        <dbReference type="ARBA" id="ARBA00004496"/>
    </source>
</evidence>
<evidence type="ECO:0000256" key="1">
    <source>
        <dbReference type="ARBA" id="ARBA00001968"/>
    </source>
</evidence>
<dbReference type="FunFam" id="2.30.30.870:FF:000001">
    <property type="entry name" value="Protein pelota homolog"/>
    <property type="match status" value="1"/>
</dbReference>
<evidence type="ECO:0000256" key="11">
    <source>
        <dbReference type="SAM" id="MobiDB-lite"/>
    </source>
</evidence>
<evidence type="ECO:0000256" key="10">
    <source>
        <dbReference type="RuleBase" id="RU362019"/>
    </source>
</evidence>
<feature type="domain" description="eRF1/Pelota-like N-terminal" evidence="12">
    <location>
        <begin position="29"/>
        <end position="161"/>
    </location>
</feature>
<dbReference type="Pfam" id="PF03464">
    <property type="entry name" value="eRF1_2"/>
    <property type="match status" value="1"/>
</dbReference>